<sequence length="209" mass="24290">MTRRRLTRSRISPFTNARLYCPKPKRWADAVPGDPMTDLDKLIAKDAIRDLAARYMRGQDRLDADLQMATFWPDSTTDYGIFVGSGPEFVRFAQELLTEHLANQHLIGQHLIEFDPDNADVAYGEVYFYAFHRIMADGVPSDMTICGRYIDRYERRDGEWRFAHRSEVNDWARMEPAADAFLQTDLADALFGRHDMQDRSYDRAWLKTA</sequence>
<dbReference type="Gene3D" id="3.10.450.50">
    <property type="match status" value="1"/>
</dbReference>
<organism evidence="2 3">
    <name type="scientific">Croceicoccus ponticola</name>
    <dbReference type="NCBI Taxonomy" id="2217664"/>
    <lineage>
        <taxon>Bacteria</taxon>
        <taxon>Pseudomonadati</taxon>
        <taxon>Pseudomonadota</taxon>
        <taxon>Alphaproteobacteria</taxon>
        <taxon>Sphingomonadales</taxon>
        <taxon>Erythrobacteraceae</taxon>
        <taxon>Croceicoccus</taxon>
    </lineage>
</organism>
<evidence type="ECO:0000313" key="2">
    <source>
        <dbReference type="EMBL" id="RVQ68830.1"/>
    </source>
</evidence>
<comment type="caution">
    <text evidence="2">The sequence shown here is derived from an EMBL/GenBank/DDBJ whole genome shotgun (WGS) entry which is preliminary data.</text>
</comment>
<accession>A0A437GZQ9</accession>
<dbReference type="Pfam" id="PF13577">
    <property type="entry name" value="SnoaL_4"/>
    <property type="match status" value="1"/>
</dbReference>
<dbReference type="InterPro" id="IPR037401">
    <property type="entry name" value="SnoaL-like"/>
</dbReference>
<name>A0A437GZQ9_9SPHN</name>
<proteinExistence type="predicted"/>
<reference evidence="2 3" key="1">
    <citation type="submission" date="2018-12" db="EMBL/GenBank/DDBJ databases">
        <title>Croceicoccus ponticola sp. nov., a lipolytic bacterium isolated from seawater.</title>
        <authorList>
            <person name="Yoon J.-H."/>
        </authorList>
    </citation>
    <scope>NUCLEOTIDE SEQUENCE [LARGE SCALE GENOMIC DNA]</scope>
    <source>
        <strain evidence="2 3">GM-16</strain>
    </source>
</reference>
<evidence type="ECO:0000259" key="1">
    <source>
        <dbReference type="Pfam" id="PF13577"/>
    </source>
</evidence>
<protein>
    <submittedName>
        <fullName evidence="2">Nuclear transport factor 2 family protein</fullName>
    </submittedName>
</protein>
<dbReference type="Proteomes" id="UP000283003">
    <property type="component" value="Unassembled WGS sequence"/>
</dbReference>
<keyword evidence="3" id="KW-1185">Reference proteome</keyword>
<dbReference type="AlphaFoldDB" id="A0A437GZQ9"/>
<dbReference type="EMBL" id="RXOL01000001">
    <property type="protein sequence ID" value="RVQ68830.1"/>
    <property type="molecule type" value="Genomic_DNA"/>
</dbReference>
<feature type="domain" description="SnoaL-like" evidence="1">
    <location>
        <begin position="42"/>
        <end position="165"/>
    </location>
</feature>
<evidence type="ECO:0000313" key="3">
    <source>
        <dbReference type="Proteomes" id="UP000283003"/>
    </source>
</evidence>
<dbReference type="InterPro" id="IPR032710">
    <property type="entry name" value="NTF2-like_dom_sf"/>
</dbReference>
<dbReference type="OrthoDB" id="7585039at2"/>
<gene>
    <name evidence="2" type="ORF">EKN06_00955</name>
</gene>
<dbReference type="SUPFAM" id="SSF54427">
    <property type="entry name" value="NTF2-like"/>
    <property type="match status" value="1"/>
</dbReference>